<dbReference type="STRING" id="471853.Bcav_2927"/>
<dbReference type="HOGENOM" id="CLU_2520919_0_0_11"/>
<feature type="transmembrane region" description="Helical" evidence="2">
    <location>
        <begin position="6"/>
        <end position="27"/>
    </location>
</feature>
<evidence type="ECO:0000256" key="1">
    <source>
        <dbReference type="SAM" id="MobiDB-lite"/>
    </source>
</evidence>
<keyword evidence="2" id="KW-1133">Transmembrane helix</keyword>
<name>C5BZ57_BEUC1</name>
<proteinExistence type="predicted"/>
<protein>
    <submittedName>
        <fullName evidence="3">Uncharacterized protein</fullName>
    </submittedName>
</protein>
<accession>C5BZ57</accession>
<feature type="region of interest" description="Disordered" evidence="1">
    <location>
        <begin position="33"/>
        <end position="84"/>
    </location>
</feature>
<evidence type="ECO:0000313" key="4">
    <source>
        <dbReference type="Proteomes" id="UP000007962"/>
    </source>
</evidence>
<dbReference type="Proteomes" id="UP000007962">
    <property type="component" value="Chromosome"/>
</dbReference>
<keyword evidence="2" id="KW-0472">Membrane</keyword>
<dbReference type="EMBL" id="CP001618">
    <property type="protein sequence ID" value="ACQ81172.1"/>
    <property type="molecule type" value="Genomic_DNA"/>
</dbReference>
<keyword evidence="4" id="KW-1185">Reference proteome</keyword>
<reference evidence="3 4" key="1">
    <citation type="journal article" date="2009" name="Stand. Genomic Sci.">
        <title>Complete genome sequence of Beutenbergia cavernae type strain (HKI 0122).</title>
        <authorList>
            <person name="Land M."/>
            <person name="Pukall R."/>
            <person name="Abt B."/>
            <person name="Goker M."/>
            <person name="Rohde M."/>
            <person name="Glavina Del Rio T."/>
            <person name="Tice H."/>
            <person name="Copeland A."/>
            <person name="Cheng J.F."/>
            <person name="Lucas S."/>
            <person name="Chen F."/>
            <person name="Nolan M."/>
            <person name="Bruce D."/>
            <person name="Goodwin L."/>
            <person name="Pitluck S."/>
            <person name="Ivanova N."/>
            <person name="Mavromatis K."/>
            <person name="Ovchinnikova G."/>
            <person name="Pati A."/>
            <person name="Chen A."/>
            <person name="Palaniappan K."/>
            <person name="Hauser L."/>
            <person name="Chang Y.J."/>
            <person name="Jefferies C.C."/>
            <person name="Saunders E."/>
            <person name="Brettin T."/>
            <person name="Detter J.C."/>
            <person name="Han C."/>
            <person name="Chain P."/>
            <person name="Bristow J."/>
            <person name="Eisen J.A."/>
            <person name="Markowitz V."/>
            <person name="Hugenholtz P."/>
            <person name="Kyrpides N.C."/>
            <person name="Klenk H.P."/>
            <person name="Lapidus A."/>
        </authorList>
    </citation>
    <scope>NUCLEOTIDE SEQUENCE [LARGE SCALE GENOMIC DNA]</scope>
    <source>
        <strain evidence="4">ATCC BAA-8 / DSM 12333 / NBRC 16432</strain>
    </source>
</reference>
<dbReference type="KEGG" id="bcv:Bcav_2927"/>
<sequence>MDATLASILSPVTIGLLVLAVVVLFLAGPIARRRIPDGLDPPYPRDDGGRDGGSAGEDPPAGPRPGRPGRDGADYAPAPDPTRP</sequence>
<dbReference type="RefSeq" id="WP_015883412.1">
    <property type="nucleotide sequence ID" value="NC_012669.1"/>
</dbReference>
<organism evidence="3 4">
    <name type="scientific">Beutenbergia cavernae (strain ATCC BAA-8 / DSM 12333 / CCUG 43141 / JCM 11478 / NBRC 16432 / NCIMB 13614 / HKI 0122)</name>
    <dbReference type="NCBI Taxonomy" id="471853"/>
    <lineage>
        <taxon>Bacteria</taxon>
        <taxon>Bacillati</taxon>
        <taxon>Actinomycetota</taxon>
        <taxon>Actinomycetes</taxon>
        <taxon>Micrococcales</taxon>
        <taxon>Beutenbergiaceae</taxon>
        <taxon>Beutenbergia</taxon>
    </lineage>
</organism>
<evidence type="ECO:0000313" key="3">
    <source>
        <dbReference type="EMBL" id="ACQ81172.1"/>
    </source>
</evidence>
<gene>
    <name evidence="3" type="ordered locus">Bcav_2927</name>
</gene>
<dbReference type="AlphaFoldDB" id="C5BZ57"/>
<evidence type="ECO:0000256" key="2">
    <source>
        <dbReference type="SAM" id="Phobius"/>
    </source>
</evidence>
<keyword evidence="2" id="KW-0812">Transmembrane</keyword>